<gene>
    <name evidence="3" type="primary">dac</name>
</gene>
<keyword evidence="3" id="KW-0645">Protease</keyword>
<dbReference type="NCBIfam" id="TIGR00666">
    <property type="entry name" value="PBP4"/>
    <property type="match status" value="1"/>
</dbReference>
<name>A0A7L9QCV2_9ZZZZ</name>
<reference evidence="3" key="1">
    <citation type="submission" date="2020-09" db="EMBL/GenBank/DDBJ databases">
        <title>A new high-throughput screening method to detect antimicrobial volatiles from metagenomic clone libraries.</title>
        <authorList>
            <person name="Stocker F."/>
            <person name="Obermeier M."/>
            <person name="Resch K."/>
            <person name="Berg G."/>
            <person name="Mueller Bogota C.A."/>
        </authorList>
    </citation>
    <scope>NUCLEOTIDE SEQUENCE</scope>
</reference>
<comment type="similarity">
    <text evidence="1">Belongs to the peptidase S13 family.</text>
</comment>
<proteinExistence type="inferred from homology"/>
<evidence type="ECO:0000256" key="1">
    <source>
        <dbReference type="ARBA" id="ARBA00006096"/>
    </source>
</evidence>
<dbReference type="PROSITE" id="PS51257">
    <property type="entry name" value="PROKAR_LIPOPROTEIN"/>
    <property type="match status" value="1"/>
</dbReference>
<keyword evidence="2 3" id="KW-0378">Hydrolase</keyword>
<protein>
    <submittedName>
        <fullName evidence="3">D-alanyl-D-alanine carboxypeptidase</fullName>
        <ecNumber evidence="3">3.4.16.4</ecNumber>
    </submittedName>
</protein>
<dbReference type="Gene3D" id="3.50.80.20">
    <property type="entry name" value="D-Ala-D-Ala carboxypeptidase C, peptidase S13"/>
    <property type="match status" value="1"/>
</dbReference>
<dbReference type="PANTHER" id="PTHR30023">
    <property type="entry name" value="D-ALANYL-D-ALANINE CARBOXYPEPTIDASE"/>
    <property type="match status" value="1"/>
</dbReference>
<evidence type="ECO:0000256" key="2">
    <source>
        <dbReference type="ARBA" id="ARBA00022801"/>
    </source>
</evidence>
<dbReference type="EC" id="3.4.16.4" evidence="3"/>
<dbReference type="PRINTS" id="PR00922">
    <property type="entry name" value="DADACBPTASE3"/>
</dbReference>
<keyword evidence="3" id="KW-0121">Carboxypeptidase</keyword>
<dbReference type="GO" id="GO:0000270">
    <property type="term" value="P:peptidoglycan metabolic process"/>
    <property type="evidence" value="ECO:0007669"/>
    <property type="project" value="TreeGrafter"/>
</dbReference>
<dbReference type="SUPFAM" id="SSF56601">
    <property type="entry name" value="beta-lactamase/transpeptidase-like"/>
    <property type="match status" value="1"/>
</dbReference>
<organism evidence="3">
    <name type="scientific">uncultured organism</name>
    <dbReference type="NCBI Taxonomy" id="155900"/>
    <lineage>
        <taxon>unclassified sequences</taxon>
        <taxon>environmental samples</taxon>
    </lineage>
</organism>
<evidence type="ECO:0000313" key="3">
    <source>
        <dbReference type="EMBL" id="QOL00297.1"/>
    </source>
</evidence>
<dbReference type="GO" id="GO:0006508">
    <property type="term" value="P:proteolysis"/>
    <property type="evidence" value="ECO:0007669"/>
    <property type="project" value="InterPro"/>
</dbReference>
<dbReference type="Pfam" id="PF02113">
    <property type="entry name" value="Peptidase_S13"/>
    <property type="match status" value="1"/>
</dbReference>
<dbReference type="Gene3D" id="3.40.710.10">
    <property type="entry name" value="DD-peptidase/beta-lactamase superfamily"/>
    <property type="match status" value="2"/>
</dbReference>
<dbReference type="AlphaFoldDB" id="A0A7L9QCV2"/>
<sequence>MKARAWLLGAALTACAGCAGHAGASTIAVAPANLPPPLALHVVHANAPVWTDAQLRALRARLTDTLAASALATSGIAVVDGDGRPLFTRRERTPFAPASTFKVLVATAALQTLGPGYRFETRFEAADDPHDGTVDGDVYLVGEGDPSLTSDDLRGGAGALARAGITHITGGIVGDGTAFGGREVNPAWDPDDLQYDFAAGTSALTLDEGTVELHVTPTTVGAPARVDARPAGAVRILGGVMTGYATTLSIDRAPASNDFTFDGSIAADAEQSFYRPVIDQPLYVATVARTMLQQRNITIDAPARTGVAPLGGRVLWVHRSAPLGALLAHMLFESDNHYAEELLRAVGAHDGALGTEHTGASVERAILRRFGAPADGLRVVDGSGLAPSDRIAPISLATLLAREALDPTGPVLVHDLPRVGIEGTVRHRDVTTALGRARAKSGHIEDVNALVGYVQTEHHGRVAFAIIVNDGRADDGPVDDGIDATLDTLAAE</sequence>
<dbReference type="GO" id="GO:0009002">
    <property type="term" value="F:serine-type D-Ala-D-Ala carboxypeptidase activity"/>
    <property type="evidence" value="ECO:0007669"/>
    <property type="project" value="UniProtKB-EC"/>
</dbReference>
<dbReference type="PANTHER" id="PTHR30023:SF0">
    <property type="entry name" value="PENICILLIN-SENSITIVE CARBOXYPEPTIDASE A"/>
    <property type="match status" value="1"/>
</dbReference>
<dbReference type="InterPro" id="IPR000667">
    <property type="entry name" value="Peptidase_S13"/>
</dbReference>
<dbReference type="EMBL" id="MW000466">
    <property type="protein sequence ID" value="QOL00297.1"/>
    <property type="molecule type" value="Genomic_DNA"/>
</dbReference>
<accession>A0A7L9QCV2</accession>
<dbReference type="InterPro" id="IPR012338">
    <property type="entry name" value="Beta-lactam/transpept-like"/>
</dbReference>